<protein>
    <submittedName>
        <fullName evidence="1">Uncharacterized protein</fullName>
    </submittedName>
</protein>
<dbReference type="Proteomes" id="UP000320160">
    <property type="component" value="Unassembled WGS sequence"/>
</dbReference>
<dbReference type="EMBL" id="VKKU01000001">
    <property type="protein sequence ID" value="TSB04916.1"/>
    <property type="molecule type" value="Genomic_DNA"/>
</dbReference>
<accession>A0A553WJT2</accession>
<dbReference type="OrthoDB" id="583519at2"/>
<proteinExistence type="predicted"/>
<reference evidence="1 2" key="1">
    <citation type="submission" date="2019-07" db="EMBL/GenBank/DDBJ databases">
        <authorList>
            <person name="Park M."/>
        </authorList>
    </citation>
    <scope>NUCLEOTIDE SEQUENCE [LARGE SCALE GENOMIC DNA]</scope>
    <source>
        <strain evidence="1 2">KCTC32445</strain>
    </source>
</reference>
<evidence type="ECO:0000313" key="2">
    <source>
        <dbReference type="Proteomes" id="UP000320160"/>
    </source>
</evidence>
<name>A0A553WJT2_9SPHN</name>
<evidence type="ECO:0000313" key="1">
    <source>
        <dbReference type="EMBL" id="TSB04916.1"/>
    </source>
</evidence>
<organism evidence="1 2">
    <name type="scientific">Sphingorhabdus contaminans</name>
    <dbReference type="NCBI Taxonomy" id="1343899"/>
    <lineage>
        <taxon>Bacteria</taxon>
        <taxon>Pseudomonadati</taxon>
        <taxon>Pseudomonadota</taxon>
        <taxon>Alphaproteobacteria</taxon>
        <taxon>Sphingomonadales</taxon>
        <taxon>Sphingomonadaceae</taxon>
        <taxon>Sphingorhabdus</taxon>
    </lineage>
</organism>
<keyword evidence="2" id="KW-1185">Reference proteome</keyword>
<gene>
    <name evidence="1" type="ORF">FOM92_05855</name>
</gene>
<dbReference type="AlphaFoldDB" id="A0A553WJT2"/>
<sequence length="168" mass="18678">MLKIEFTKGSDRDWIVATRDDGSVEKLSFPKKGLTVHDAVHFFVERDLSLHDAFWGKVEKGSNPEEIQVLAKAGGHASATRAEQPDDSIIELLQAERLVECFEADAWGQPADAESFLEIAKAACESALVPMPEMDAAKVEQIRENIAAFHADWIKAPAGYTSCLHWRR</sequence>
<comment type="caution">
    <text evidence="1">The sequence shown here is derived from an EMBL/GenBank/DDBJ whole genome shotgun (WGS) entry which is preliminary data.</text>
</comment>